<sequence>MRGNAKRLDVCLGDFAVSIQGYDDPVAVLKDVLHIAQRVAADTPDLLNSEAAFDEDTILKVIDRVAARVGVDADSLGAVPGLVLVHRGEETDGGLDAIRRVAMRAEPIRDKTGDSASDVAGAPADEPADDDAETPETSAAARAADDRIEALRRRYEERGDPFEQDAPSGAEAGSAAQAEDAGAPVATAEKEKAGAEAEGDGARVVNIFGAPVAAKADSAAKAEPETTGAGEGRRPLFSRAGGSDGDGAKPKPMPVPRPAPIGEAGGLGDRFESLLARVHGKSEDPAAPRRASAASAIPVAGMTPADVAAKAGTEDALDALLSAAAFLTIVRRQPRFTRRELMSVFDEIPGEFPRTLEAQIKGIGKLARNGSLRRIDDEHFGLSRELVEQFEPLLRGES</sequence>
<feature type="region of interest" description="Disordered" evidence="1">
    <location>
        <begin position="214"/>
        <end position="266"/>
    </location>
</feature>
<dbReference type="EMBL" id="JAEHHL010000010">
    <property type="protein sequence ID" value="MBK0400837.1"/>
    <property type="molecule type" value="Genomic_DNA"/>
</dbReference>
<name>A0A8J7MAW4_9RHOB</name>
<comment type="caution">
    <text evidence="2">The sequence shown here is derived from an EMBL/GenBank/DDBJ whole genome shotgun (WGS) entry which is preliminary data.</text>
</comment>
<dbReference type="Proteomes" id="UP000655420">
    <property type="component" value="Unassembled WGS sequence"/>
</dbReference>
<feature type="region of interest" description="Disordered" evidence="1">
    <location>
        <begin position="106"/>
        <end position="145"/>
    </location>
</feature>
<feature type="compositionally biased region" description="Low complexity" evidence="1">
    <location>
        <begin position="165"/>
        <end position="184"/>
    </location>
</feature>
<reference evidence="2" key="1">
    <citation type="submission" date="2020-12" db="EMBL/GenBank/DDBJ databases">
        <title>Bacterial taxonomy.</title>
        <authorList>
            <person name="Pan X."/>
        </authorList>
    </citation>
    <scope>NUCLEOTIDE SEQUENCE</scope>
    <source>
        <strain evidence="2">M0105</strain>
    </source>
</reference>
<accession>A0A8J7MAW4</accession>
<organism evidence="2 3">
    <name type="scientific">Thermohalobaculum xanthum</name>
    <dbReference type="NCBI Taxonomy" id="2753746"/>
    <lineage>
        <taxon>Bacteria</taxon>
        <taxon>Pseudomonadati</taxon>
        <taxon>Pseudomonadota</taxon>
        <taxon>Alphaproteobacteria</taxon>
        <taxon>Rhodobacterales</taxon>
        <taxon>Paracoccaceae</taxon>
        <taxon>Thermohalobaculum</taxon>
    </lineage>
</organism>
<proteinExistence type="predicted"/>
<dbReference type="RefSeq" id="WP_200612419.1">
    <property type="nucleotide sequence ID" value="NZ_JAEHHL010000010.1"/>
</dbReference>
<keyword evidence="3" id="KW-1185">Reference proteome</keyword>
<evidence type="ECO:0000313" key="3">
    <source>
        <dbReference type="Proteomes" id="UP000655420"/>
    </source>
</evidence>
<feature type="region of interest" description="Disordered" evidence="1">
    <location>
        <begin position="158"/>
        <end position="199"/>
    </location>
</feature>
<evidence type="ECO:0000256" key="1">
    <source>
        <dbReference type="SAM" id="MobiDB-lite"/>
    </source>
</evidence>
<gene>
    <name evidence="2" type="ORF">H0I76_16675</name>
</gene>
<dbReference type="AlphaFoldDB" id="A0A8J7MAW4"/>
<evidence type="ECO:0000313" key="2">
    <source>
        <dbReference type="EMBL" id="MBK0400837.1"/>
    </source>
</evidence>
<protein>
    <submittedName>
        <fullName evidence="2">Uncharacterized protein</fullName>
    </submittedName>
</protein>